<comment type="caution">
    <text evidence="1">The sequence shown here is derived from an EMBL/GenBank/DDBJ whole genome shotgun (WGS) entry which is preliminary data.</text>
</comment>
<dbReference type="AlphaFoldDB" id="A0A8J7GRJ3"/>
<evidence type="ECO:0000313" key="2">
    <source>
        <dbReference type="Proteomes" id="UP000622552"/>
    </source>
</evidence>
<name>A0A8J7GRJ3_9ACTN</name>
<dbReference type="EMBL" id="JADOUF010000001">
    <property type="protein sequence ID" value="MBG6136888.1"/>
    <property type="molecule type" value="Genomic_DNA"/>
</dbReference>
<organism evidence="1 2">
    <name type="scientific">Longispora fulva</name>
    <dbReference type="NCBI Taxonomy" id="619741"/>
    <lineage>
        <taxon>Bacteria</taxon>
        <taxon>Bacillati</taxon>
        <taxon>Actinomycetota</taxon>
        <taxon>Actinomycetes</taxon>
        <taxon>Micromonosporales</taxon>
        <taxon>Micromonosporaceae</taxon>
        <taxon>Longispora</taxon>
    </lineage>
</organism>
<gene>
    <name evidence="1" type="ORF">IW245_003082</name>
</gene>
<dbReference type="InterPro" id="IPR019268">
    <property type="entry name" value="DUF2278"/>
</dbReference>
<sequence>MALAAYGVLVGTLNRFAREDPNNFGSWYHGKMYVQAPAGEYECAVDVSTPSGIPVQYREVRGLDPALFATVHALAPGWHPLASTPTSGAIDYLRDPLLRGRAGCVAVVASPLIALLNAIVRSPRFGWVESTADNALNLLEQRLTGCRKLFVFGAPYTTGRGVHDVHMNQGDPPGQFQHLDGIWQDGGTIIESATGELNAFLTKFKPQSLNTDNNGLPV</sequence>
<protein>
    <recommendedName>
        <fullName evidence="3">DUF2278 family protein</fullName>
    </recommendedName>
</protein>
<evidence type="ECO:0008006" key="3">
    <source>
        <dbReference type="Google" id="ProtNLM"/>
    </source>
</evidence>
<evidence type="ECO:0000313" key="1">
    <source>
        <dbReference type="EMBL" id="MBG6136888.1"/>
    </source>
</evidence>
<dbReference type="Pfam" id="PF10042">
    <property type="entry name" value="DUF2278"/>
    <property type="match status" value="1"/>
</dbReference>
<keyword evidence="2" id="KW-1185">Reference proteome</keyword>
<accession>A0A8J7GRJ3</accession>
<dbReference type="Proteomes" id="UP000622552">
    <property type="component" value="Unassembled WGS sequence"/>
</dbReference>
<proteinExistence type="predicted"/>
<dbReference type="RefSeq" id="WP_197003807.1">
    <property type="nucleotide sequence ID" value="NZ_BONS01000016.1"/>
</dbReference>
<reference evidence="1" key="1">
    <citation type="submission" date="2020-11" db="EMBL/GenBank/DDBJ databases">
        <title>Sequencing the genomes of 1000 actinobacteria strains.</title>
        <authorList>
            <person name="Klenk H.-P."/>
        </authorList>
    </citation>
    <scope>NUCLEOTIDE SEQUENCE</scope>
    <source>
        <strain evidence="1">DSM 45356</strain>
    </source>
</reference>